<dbReference type="OrthoDB" id="1413014at2759"/>
<evidence type="ECO:0000313" key="2">
    <source>
        <dbReference type="EMBL" id="PWA41338.1"/>
    </source>
</evidence>
<dbReference type="GO" id="GO:0004176">
    <property type="term" value="F:ATP-dependent peptidase activity"/>
    <property type="evidence" value="ECO:0007669"/>
    <property type="project" value="TreeGrafter"/>
</dbReference>
<accession>A0A2U1KX60</accession>
<dbReference type="GO" id="GO:0016887">
    <property type="term" value="F:ATP hydrolysis activity"/>
    <property type="evidence" value="ECO:0007669"/>
    <property type="project" value="InterPro"/>
</dbReference>
<dbReference type="EMBL" id="PKPP01013153">
    <property type="protein sequence ID" value="PWA41338.1"/>
    <property type="molecule type" value="Genomic_DNA"/>
</dbReference>
<dbReference type="PANTHER" id="PTHR23076:SF99">
    <property type="entry name" value="INACTIVE ATP-DEPENDENT ZINC METALLOPROTEASE FTSHI 4, CHLOROPLASTIC-RELATED"/>
    <property type="match status" value="1"/>
</dbReference>
<sequence length="189" mass="21037">MSIQFSSGGFQIGIFEATGSLSRDFNGADEGVPKSDSHQYYSTMQQVMQNPQFMNMAERLGSAMMQLCFIIFRAKFKSAQEITGVSFDDFARQEYIKRELQEIVRILKNDEEFQNKGIHCPKGVLLHGPPGTGKTLLAKAIVGEAGLPFFAANGTDFVEMFVEVAASCVKDLFNSSKSFLLLQLFSFTR</sequence>
<dbReference type="GO" id="GO:0009535">
    <property type="term" value="C:chloroplast thylakoid membrane"/>
    <property type="evidence" value="ECO:0007669"/>
    <property type="project" value="TreeGrafter"/>
</dbReference>
<reference evidence="2 3" key="1">
    <citation type="journal article" date="2018" name="Mol. Plant">
        <title>The genome of Artemisia annua provides insight into the evolution of Asteraceae family and artemisinin biosynthesis.</title>
        <authorList>
            <person name="Shen Q."/>
            <person name="Zhang L."/>
            <person name="Liao Z."/>
            <person name="Wang S."/>
            <person name="Yan T."/>
            <person name="Shi P."/>
            <person name="Liu M."/>
            <person name="Fu X."/>
            <person name="Pan Q."/>
            <person name="Wang Y."/>
            <person name="Lv Z."/>
            <person name="Lu X."/>
            <person name="Zhang F."/>
            <person name="Jiang W."/>
            <person name="Ma Y."/>
            <person name="Chen M."/>
            <person name="Hao X."/>
            <person name="Li L."/>
            <person name="Tang Y."/>
            <person name="Lv G."/>
            <person name="Zhou Y."/>
            <person name="Sun X."/>
            <person name="Brodelius P.E."/>
            <person name="Rose J.K.C."/>
            <person name="Tang K."/>
        </authorList>
    </citation>
    <scope>NUCLEOTIDE SEQUENCE [LARGE SCALE GENOMIC DNA]</scope>
    <source>
        <strain evidence="3">cv. Huhao1</strain>
        <tissue evidence="2">Leaf</tissue>
    </source>
</reference>
<dbReference type="STRING" id="35608.A0A2U1KX60"/>
<dbReference type="InterPro" id="IPR027417">
    <property type="entry name" value="P-loop_NTPase"/>
</dbReference>
<proteinExistence type="predicted"/>
<evidence type="ECO:0000313" key="3">
    <source>
        <dbReference type="Proteomes" id="UP000245207"/>
    </source>
</evidence>
<feature type="domain" description="ATPase AAA-type core" evidence="1">
    <location>
        <begin position="124"/>
        <end position="177"/>
    </location>
</feature>
<dbReference type="InterPro" id="IPR003959">
    <property type="entry name" value="ATPase_AAA_core"/>
</dbReference>
<dbReference type="Pfam" id="PF00004">
    <property type="entry name" value="AAA"/>
    <property type="match status" value="1"/>
</dbReference>
<protein>
    <recommendedName>
        <fullName evidence="1">ATPase AAA-type core domain-containing protein</fullName>
    </recommendedName>
</protein>
<evidence type="ECO:0000259" key="1">
    <source>
        <dbReference type="Pfam" id="PF00004"/>
    </source>
</evidence>
<organism evidence="2 3">
    <name type="scientific">Artemisia annua</name>
    <name type="common">Sweet wormwood</name>
    <dbReference type="NCBI Taxonomy" id="35608"/>
    <lineage>
        <taxon>Eukaryota</taxon>
        <taxon>Viridiplantae</taxon>
        <taxon>Streptophyta</taxon>
        <taxon>Embryophyta</taxon>
        <taxon>Tracheophyta</taxon>
        <taxon>Spermatophyta</taxon>
        <taxon>Magnoliopsida</taxon>
        <taxon>eudicotyledons</taxon>
        <taxon>Gunneridae</taxon>
        <taxon>Pentapetalae</taxon>
        <taxon>asterids</taxon>
        <taxon>campanulids</taxon>
        <taxon>Asterales</taxon>
        <taxon>Asteraceae</taxon>
        <taxon>Asteroideae</taxon>
        <taxon>Anthemideae</taxon>
        <taxon>Artemisiinae</taxon>
        <taxon>Artemisia</taxon>
    </lineage>
</organism>
<dbReference type="SUPFAM" id="SSF52540">
    <property type="entry name" value="P-loop containing nucleoside triphosphate hydrolases"/>
    <property type="match status" value="1"/>
</dbReference>
<dbReference type="Gene3D" id="3.40.50.300">
    <property type="entry name" value="P-loop containing nucleotide triphosphate hydrolases"/>
    <property type="match status" value="1"/>
</dbReference>
<gene>
    <name evidence="2" type="ORF">CTI12_AA534030</name>
</gene>
<keyword evidence="3" id="KW-1185">Reference proteome</keyword>
<name>A0A2U1KX60_ARTAN</name>
<dbReference type="GO" id="GO:0005524">
    <property type="term" value="F:ATP binding"/>
    <property type="evidence" value="ECO:0007669"/>
    <property type="project" value="InterPro"/>
</dbReference>
<dbReference type="GO" id="GO:0006508">
    <property type="term" value="P:proteolysis"/>
    <property type="evidence" value="ECO:0007669"/>
    <property type="project" value="TreeGrafter"/>
</dbReference>
<comment type="caution">
    <text evidence="2">The sequence shown here is derived from an EMBL/GenBank/DDBJ whole genome shotgun (WGS) entry which is preliminary data.</text>
</comment>
<dbReference type="Proteomes" id="UP000245207">
    <property type="component" value="Unassembled WGS sequence"/>
</dbReference>
<dbReference type="PANTHER" id="PTHR23076">
    <property type="entry name" value="METALLOPROTEASE M41 FTSH"/>
    <property type="match status" value="1"/>
</dbReference>
<dbReference type="AlphaFoldDB" id="A0A2U1KX60"/>